<accession>A0ABD3ASH6</accession>
<reference evidence="2 3" key="1">
    <citation type="submission" date="2024-11" db="EMBL/GenBank/DDBJ databases">
        <title>A near-complete genome assembly of Cinchona calisaya.</title>
        <authorList>
            <person name="Lian D.C."/>
            <person name="Zhao X.W."/>
            <person name="Wei L."/>
        </authorList>
    </citation>
    <scope>NUCLEOTIDE SEQUENCE [LARGE SCALE GENOMIC DNA]</scope>
    <source>
        <tissue evidence="2">Nenye</tissue>
    </source>
</reference>
<feature type="transmembrane region" description="Helical" evidence="1">
    <location>
        <begin position="49"/>
        <end position="67"/>
    </location>
</feature>
<sequence length="217" mass="24886">MCLLPLGLAYSYDFDVLVIPMVVLCAATFLFGPVITVLMVRMREFIHHYFFRLLFPRHLAALFIFAYNRLVVGGDRTVVFYLTGILASIISFMGLFLDHGYVRTALDGIAASSGTAVVELALMHSRLLEAYTALVPYLLSMILLLFGWFEIEGETFRGYLIWPVAARHFTRNLLHRGKHYMWSILLHGGERHYMSSLMEGWVHTEVPHRRQSVLEDV</sequence>
<keyword evidence="1" id="KW-0812">Transmembrane</keyword>
<feature type="transmembrane region" description="Helical" evidence="1">
    <location>
        <begin position="16"/>
        <end position="40"/>
    </location>
</feature>
<feature type="transmembrane region" description="Helical" evidence="1">
    <location>
        <begin position="130"/>
        <end position="149"/>
    </location>
</feature>
<keyword evidence="1" id="KW-0472">Membrane</keyword>
<protein>
    <submittedName>
        <fullName evidence="2">Uncharacterized protein</fullName>
    </submittedName>
</protein>
<organism evidence="2 3">
    <name type="scientific">Cinchona calisaya</name>
    <dbReference type="NCBI Taxonomy" id="153742"/>
    <lineage>
        <taxon>Eukaryota</taxon>
        <taxon>Viridiplantae</taxon>
        <taxon>Streptophyta</taxon>
        <taxon>Embryophyta</taxon>
        <taxon>Tracheophyta</taxon>
        <taxon>Spermatophyta</taxon>
        <taxon>Magnoliopsida</taxon>
        <taxon>eudicotyledons</taxon>
        <taxon>Gunneridae</taxon>
        <taxon>Pentapetalae</taxon>
        <taxon>asterids</taxon>
        <taxon>lamiids</taxon>
        <taxon>Gentianales</taxon>
        <taxon>Rubiaceae</taxon>
        <taxon>Cinchonoideae</taxon>
        <taxon>Cinchoneae</taxon>
        <taxon>Cinchona</taxon>
    </lineage>
</organism>
<evidence type="ECO:0000313" key="2">
    <source>
        <dbReference type="EMBL" id="KAL3534021.1"/>
    </source>
</evidence>
<evidence type="ECO:0000256" key="1">
    <source>
        <dbReference type="SAM" id="Phobius"/>
    </source>
</evidence>
<dbReference type="Proteomes" id="UP001630127">
    <property type="component" value="Unassembled WGS sequence"/>
</dbReference>
<keyword evidence="3" id="KW-1185">Reference proteome</keyword>
<dbReference type="AlphaFoldDB" id="A0ABD3ASH6"/>
<keyword evidence="1" id="KW-1133">Transmembrane helix</keyword>
<dbReference type="EMBL" id="JBJUIK010000003">
    <property type="protein sequence ID" value="KAL3534021.1"/>
    <property type="molecule type" value="Genomic_DNA"/>
</dbReference>
<gene>
    <name evidence="2" type="ORF">ACH5RR_007542</name>
</gene>
<name>A0ABD3ASH6_9GENT</name>
<evidence type="ECO:0000313" key="3">
    <source>
        <dbReference type="Proteomes" id="UP001630127"/>
    </source>
</evidence>
<comment type="caution">
    <text evidence="2">The sequence shown here is derived from an EMBL/GenBank/DDBJ whole genome shotgun (WGS) entry which is preliminary data.</text>
</comment>
<proteinExistence type="predicted"/>
<feature type="transmembrane region" description="Helical" evidence="1">
    <location>
        <begin position="79"/>
        <end position="97"/>
    </location>
</feature>